<gene>
    <name evidence="1" type="ORF">H8R94_09340</name>
</gene>
<dbReference type="Proteomes" id="UP000643810">
    <property type="component" value="Unassembled WGS sequence"/>
</dbReference>
<keyword evidence="2" id="KW-1185">Reference proteome</keyword>
<organism evidence="1 2">
    <name type="scientific">Roseburia lenta</name>
    <dbReference type="NCBI Taxonomy" id="2763061"/>
    <lineage>
        <taxon>Bacteria</taxon>
        <taxon>Bacillati</taxon>
        <taxon>Bacillota</taxon>
        <taxon>Clostridia</taxon>
        <taxon>Lachnospirales</taxon>
        <taxon>Lachnospiraceae</taxon>
        <taxon>Roseburia</taxon>
    </lineage>
</organism>
<dbReference type="RefSeq" id="WP_118281693.1">
    <property type="nucleotide sequence ID" value="NZ_JACOPG010000003.1"/>
</dbReference>
<proteinExistence type="predicted"/>
<evidence type="ECO:0000313" key="1">
    <source>
        <dbReference type="EMBL" id="MBC5686801.1"/>
    </source>
</evidence>
<comment type="caution">
    <text evidence="1">The sequence shown here is derived from an EMBL/GenBank/DDBJ whole genome shotgun (WGS) entry which is preliminary data.</text>
</comment>
<dbReference type="EMBL" id="JACOPG010000003">
    <property type="protein sequence ID" value="MBC5686801.1"/>
    <property type="molecule type" value="Genomic_DNA"/>
</dbReference>
<sequence length="87" mass="10568">MRIWFKQWKDSRMVRDLVIEDNSDETRTHKVFGALDQACYDMDLGRPLWLDVTVRDFKRQAKARFTKDCFMEEVPFDYLEIDVIEED</sequence>
<reference evidence="1 2" key="1">
    <citation type="submission" date="2020-08" db="EMBL/GenBank/DDBJ databases">
        <title>Genome public.</title>
        <authorList>
            <person name="Liu C."/>
            <person name="Sun Q."/>
        </authorList>
    </citation>
    <scope>NUCLEOTIDE SEQUENCE [LARGE SCALE GENOMIC DNA]</scope>
    <source>
        <strain evidence="1 2">NSJ-9</strain>
    </source>
</reference>
<protein>
    <submittedName>
        <fullName evidence="1">Uncharacterized protein</fullName>
    </submittedName>
</protein>
<accession>A0ABR7GH86</accession>
<name>A0ABR7GH86_9FIRM</name>
<evidence type="ECO:0000313" key="2">
    <source>
        <dbReference type="Proteomes" id="UP000643810"/>
    </source>
</evidence>